<gene>
    <name evidence="2" type="ORF">JG687_00003816</name>
</gene>
<feature type="compositionally biased region" description="Acidic residues" evidence="1">
    <location>
        <begin position="707"/>
        <end position="721"/>
    </location>
</feature>
<feature type="region of interest" description="Disordered" evidence="1">
    <location>
        <begin position="701"/>
        <end position="784"/>
    </location>
</feature>
<evidence type="ECO:0000313" key="3">
    <source>
        <dbReference type="Proteomes" id="UP000688947"/>
    </source>
</evidence>
<dbReference type="EMBL" id="JAENGZ010000122">
    <property type="protein sequence ID" value="KAG6968338.1"/>
    <property type="molecule type" value="Genomic_DNA"/>
</dbReference>
<feature type="compositionally biased region" description="Basic and acidic residues" evidence="1">
    <location>
        <begin position="141"/>
        <end position="157"/>
    </location>
</feature>
<accession>A0A8T1UV62</accession>
<sequence length="784" mass="86106">MEGDKRQEGGVAAGKTGKDAAHAVDAGVPQKTEAADGVGWTTVMHKPGRKNDDKKQQEGQMEADREARKGETAASPRKAKSERKTRGKSARNGQRKEQAHLSWTGQEAFKQLRKYLKEARAKTEQISEATMKDQWQPEKLSLPKDLEIHQYPIHEQEGNEQQEPVNVQKQQHEAAEATEGQEEETANAEAQDHTPDKKASDANPPEEDNPTDQEGDVDMKAKDEATSEEATPAEPEVEKDRNETMADPLEAADTSGHMAVQQAQGTPEAQDQEEQRGRSRERGNTPTTPTARASVSPKRKVPQEWDESQNGKDQSRSRSPTKAFRTSEQQRSVSPVKLEGKQRQADSKPSQQQYIHQYLQKREIVGNHSDSDSLTPDEPMGAEADADLTEEKAAAPAAGHKGIITATADRKEAEVVLLKVDQPRNVEGNPNPRDTASMPERCAEQDNIAVDTPDSEDCRIYSVKVPPDKGGPLEKWLQRLTGMIIDETDNGHCGWYAYQVACTNLHLDPKGPQLELIGKVNETKKQVMNGLITTMADEAKLNPKELDTILELSGHQDKLTYTLADKLDVLAGHYVNQRKCTVRNPVAIDGAARLHGYAYETVMLARDKTVEIGTAKKMPTDRGTVMLEDVVATGALPLALVLQNNHFRAVVYDAQRFKTYQGQRESKIPLVNDVRLSYEAVALSTIQWEYEDIAKLASTVPDTTDSVTDEVDDCEMEEESKDEASRLTGLAPRESTDGAPTAGKALSASPEVTIKMKPNSSSRGVGGTAASTDAKRGDGDGDDY</sequence>
<dbReference type="AlphaFoldDB" id="A0A8T1UV62"/>
<feature type="compositionally biased region" description="Polar residues" evidence="1">
    <location>
        <begin position="159"/>
        <end position="169"/>
    </location>
</feature>
<name>A0A8T1UV62_9STRA</name>
<dbReference type="OrthoDB" id="128135at2759"/>
<feature type="compositionally biased region" description="Basic and acidic residues" evidence="1">
    <location>
        <begin position="190"/>
        <end position="200"/>
    </location>
</feature>
<comment type="caution">
    <text evidence="2">The sequence shown here is derived from an EMBL/GenBank/DDBJ whole genome shotgun (WGS) entry which is preliminary data.</text>
</comment>
<feature type="compositionally biased region" description="Polar residues" evidence="1">
    <location>
        <begin position="284"/>
        <end position="293"/>
    </location>
</feature>
<feature type="compositionally biased region" description="Basic and acidic residues" evidence="1">
    <location>
        <begin position="49"/>
        <end position="71"/>
    </location>
</feature>
<organism evidence="2 3">
    <name type="scientific">Phytophthora cactorum</name>
    <dbReference type="NCBI Taxonomy" id="29920"/>
    <lineage>
        <taxon>Eukaryota</taxon>
        <taxon>Sar</taxon>
        <taxon>Stramenopiles</taxon>
        <taxon>Oomycota</taxon>
        <taxon>Peronosporomycetes</taxon>
        <taxon>Peronosporales</taxon>
        <taxon>Peronosporaceae</taxon>
        <taxon>Phytophthora</taxon>
    </lineage>
</organism>
<evidence type="ECO:0000313" key="2">
    <source>
        <dbReference type="EMBL" id="KAG6968338.1"/>
    </source>
</evidence>
<feature type="compositionally biased region" description="Basic and acidic residues" evidence="1">
    <location>
        <begin position="273"/>
        <end position="283"/>
    </location>
</feature>
<proteinExistence type="predicted"/>
<feature type="compositionally biased region" description="Basic and acidic residues" evidence="1">
    <location>
        <begin position="773"/>
        <end position="784"/>
    </location>
</feature>
<dbReference type="Proteomes" id="UP000688947">
    <property type="component" value="Unassembled WGS sequence"/>
</dbReference>
<dbReference type="VEuPathDB" id="FungiDB:PC110_g8377"/>
<feature type="region of interest" description="Disordered" evidence="1">
    <location>
        <begin position="1"/>
        <end position="106"/>
    </location>
</feature>
<feature type="compositionally biased region" description="Polar residues" evidence="1">
    <location>
        <begin position="317"/>
        <end position="333"/>
    </location>
</feature>
<protein>
    <submittedName>
        <fullName evidence="2">Uncharacterized protein</fullName>
    </submittedName>
</protein>
<feature type="compositionally biased region" description="Acidic residues" evidence="1">
    <location>
        <begin position="204"/>
        <end position="216"/>
    </location>
</feature>
<feature type="region of interest" description="Disordered" evidence="1">
    <location>
        <begin position="118"/>
        <end position="384"/>
    </location>
</feature>
<dbReference type="VEuPathDB" id="FungiDB:PC110_g8375"/>
<reference evidence="2" key="1">
    <citation type="submission" date="2021-01" db="EMBL/GenBank/DDBJ databases">
        <title>Phytophthora aleatoria, a newly-described species from Pinus radiata is distinct from Phytophthora cactorum isolates based on comparative genomics.</title>
        <authorList>
            <person name="Mcdougal R."/>
            <person name="Panda P."/>
            <person name="Williams N."/>
            <person name="Studholme D.J."/>
        </authorList>
    </citation>
    <scope>NUCLEOTIDE SEQUENCE</scope>
    <source>
        <strain evidence="2">NZFS 3830</strain>
    </source>
</reference>
<feature type="compositionally biased region" description="Basic and acidic residues" evidence="1">
    <location>
        <begin position="360"/>
        <end position="371"/>
    </location>
</feature>
<dbReference type="VEuPathDB" id="FungiDB:PC110_g8376"/>
<feature type="compositionally biased region" description="Basic residues" evidence="1">
    <location>
        <begin position="77"/>
        <end position="89"/>
    </location>
</feature>
<evidence type="ECO:0000256" key="1">
    <source>
        <dbReference type="SAM" id="MobiDB-lite"/>
    </source>
</evidence>